<sequence length="169" mass="20084">MTKTKITRPSQLKYLGFGFWKSAEGWKSRPHQESIQSFKRKLRKLTTRKWSTDLGSRIEKLNWLIRGWINYFALTNMKSVMGEIDKRLRTRIRVIIWKQWKKKSRRLWGLLKLGTPKWIADKVSGWGDHYQLVAQKSILKRAISKPVLAKRGLVSCLDYYLERHALKVI</sequence>
<protein>
    <submittedName>
        <fullName evidence="2">Maturase-related protein</fullName>
    </submittedName>
</protein>
<proteinExistence type="predicted"/>
<organism evidence="2 3">
    <name type="scientific">Streptococcus varani</name>
    <dbReference type="NCBI Taxonomy" id="1608583"/>
    <lineage>
        <taxon>Bacteria</taxon>
        <taxon>Bacillati</taxon>
        <taxon>Bacillota</taxon>
        <taxon>Bacilli</taxon>
        <taxon>Lactobacillales</taxon>
        <taxon>Streptococcaceae</taxon>
        <taxon>Streptococcus</taxon>
    </lineage>
</organism>
<dbReference type="Proteomes" id="UP000198604">
    <property type="component" value="Unassembled WGS sequence"/>
</dbReference>
<dbReference type="EMBL" id="CTEN01000002">
    <property type="protein sequence ID" value="CQR24443.1"/>
    <property type="molecule type" value="Genomic_DNA"/>
</dbReference>
<evidence type="ECO:0000313" key="2">
    <source>
        <dbReference type="EMBL" id="CQR24443.1"/>
    </source>
</evidence>
<name>A0A0E4CSE0_9STRE</name>
<dbReference type="Pfam" id="PF08388">
    <property type="entry name" value="GIIM"/>
    <property type="match status" value="1"/>
</dbReference>
<keyword evidence="3" id="KW-1185">Reference proteome</keyword>
<reference evidence="3" key="1">
    <citation type="submission" date="2015-03" db="EMBL/GenBank/DDBJ databases">
        <authorList>
            <person name="Urmite Genomes"/>
        </authorList>
    </citation>
    <scope>NUCLEOTIDE SEQUENCE [LARGE SCALE GENOMIC DNA]</scope>
    <source>
        <strain evidence="3">FF10</strain>
    </source>
</reference>
<evidence type="ECO:0000259" key="1">
    <source>
        <dbReference type="Pfam" id="PF08388"/>
    </source>
</evidence>
<dbReference type="AlphaFoldDB" id="A0A0E4CSE0"/>
<gene>
    <name evidence="2" type="ORF">BN1356_00789</name>
</gene>
<dbReference type="InterPro" id="IPR013597">
    <property type="entry name" value="Mat_intron_G2"/>
</dbReference>
<dbReference type="STRING" id="1608583.BN1356_00789"/>
<dbReference type="OrthoDB" id="9793236at2"/>
<accession>A0A0E4CSE0</accession>
<feature type="domain" description="Group II intron maturase-specific" evidence="1">
    <location>
        <begin position="35"/>
        <end position="108"/>
    </location>
</feature>
<evidence type="ECO:0000313" key="3">
    <source>
        <dbReference type="Proteomes" id="UP000198604"/>
    </source>
</evidence>